<dbReference type="RefSeq" id="WP_036996550.1">
    <property type="nucleotide sequence ID" value="NZ_CP071706.1"/>
</dbReference>
<organism evidence="2 3">
    <name type="scientific">Pseudomonas donghuensis</name>
    <dbReference type="NCBI Taxonomy" id="1163398"/>
    <lineage>
        <taxon>Bacteria</taxon>
        <taxon>Pseudomonadati</taxon>
        <taxon>Pseudomonadota</taxon>
        <taxon>Gammaproteobacteria</taxon>
        <taxon>Pseudomonadales</taxon>
        <taxon>Pseudomonadaceae</taxon>
        <taxon>Pseudomonas</taxon>
    </lineage>
</organism>
<gene>
    <name evidence="2" type="ORF">BV82_19800</name>
</gene>
<protein>
    <submittedName>
        <fullName evidence="2">DUF1049 domain-containing protein</fullName>
    </submittedName>
</protein>
<dbReference type="Proteomes" id="UP000027121">
    <property type="component" value="Chromosome"/>
</dbReference>
<accession>A0AAQ0INF6</accession>
<dbReference type="GeneID" id="98284561"/>
<evidence type="ECO:0000313" key="2">
    <source>
        <dbReference type="EMBL" id="QWE81356.1"/>
    </source>
</evidence>
<keyword evidence="1" id="KW-1133">Transmembrane helix</keyword>
<dbReference type="EMBL" id="CP071706">
    <property type="protein sequence ID" value="QWE81356.1"/>
    <property type="molecule type" value="Genomic_DNA"/>
</dbReference>
<dbReference type="AlphaFoldDB" id="A0AAQ0INF6"/>
<feature type="transmembrane region" description="Helical" evidence="1">
    <location>
        <begin position="45"/>
        <end position="69"/>
    </location>
</feature>
<reference evidence="2 3" key="1">
    <citation type="journal article" date="2014" name="Genome Announc.">
        <title>Genome Sequence of Pseudomonas sp. Strain P482, a Tomato Rhizosphere Isolate with Broad-Spectrum Antimicrobial Activity.</title>
        <authorList>
            <person name="Krzyzanowska D.M."/>
            <person name="Ossowicki A."/>
            <person name="Jafra S."/>
        </authorList>
    </citation>
    <scope>NUCLEOTIDE SEQUENCE [LARGE SCALE GENOMIC DNA]</scope>
    <source>
        <strain evidence="2 3">P482</strain>
    </source>
</reference>
<dbReference type="KEGG" id="pdw:BV82_19800"/>
<keyword evidence="1" id="KW-0472">Membrane</keyword>
<evidence type="ECO:0000256" key="1">
    <source>
        <dbReference type="SAM" id="Phobius"/>
    </source>
</evidence>
<sequence length="82" mass="8791">MRKLSRLMIAVLLAALVLITVTFILENQQEVTLSFASYSLPSLPVSALLVVALVAGLSVGPLLVMMTAWRTRGPRKKPLSGA</sequence>
<reference evidence="2 3" key="2">
    <citation type="journal article" date="2016" name="Front. Microbiol.">
        <title>When Genome-Based Approach Meets the 'Old but Good': Revealing Genes Involved in the Antibacterial Activity of Pseudomonas sp. P482 against Soft Rot Pathogens.</title>
        <authorList>
            <person name="Krzyzanowska D.M."/>
            <person name="Ossowicki A."/>
            <person name="Rajewska M."/>
            <person name="Maciag T."/>
            <person name="Jablonska M."/>
            <person name="Obuchowski M."/>
            <person name="Heeb S."/>
            <person name="Jafra S."/>
        </authorList>
    </citation>
    <scope>NUCLEOTIDE SEQUENCE [LARGE SCALE GENOMIC DNA]</scope>
    <source>
        <strain evidence="2 3">P482</strain>
    </source>
</reference>
<name>A0AAQ0INF6_9PSED</name>
<keyword evidence="1" id="KW-0812">Transmembrane</keyword>
<evidence type="ECO:0000313" key="3">
    <source>
        <dbReference type="Proteomes" id="UP000027121"/>
    </source>
</evidence>
<keyword evidence="3" id="KW-1185">Reference proteome</keyword>
<proteinExistence type="predicted"/>
<feature type="transmembrane region" description="Helical" evidence="1">
    <location>
        <begin position="7"/>
        <end position="25"/>
    </location>
</feature>